<proteinExistence type="predicted"/>
<evidence type="ECO:0000259" key="1">
    <source>
        <dbReference type="Pfam" id="PF19921"/>
    </source>
</evidence>
<dbReference type="Proteomes" id="UP000182272">
    <property type="component" value="Chromosome I"/>
</dbReference>
<gene>
    <name evidence="2" type="ORF">SAMN05216581_4478</name>
</gene>
<dbReference type="InterPro" id="IPR045548">
    <property type="entry name" value="bpX5"/>
</dbReference>
<sequence length="143" mass="15715">MSPSNRLSWGWKAQPEPTAPVAAVAWGAVARDLHARLASMGAERLRGLQATANRDVLIVSGESSRLPWVAGVEYACACEQAPQLWLPSLWQPDVAMDLLAQALQAKFARQPLLVWHQPTTCVPLDRLLPVTAELLARIAAFWR</sequence>
<evidence type="ECO:0000313" key="2">
    <source>
        <dbReference type="EMBL" id="SEI21379.1"/>
    </source>
</evidence>
<dbReference type="OrthoDB" id="6637315at2"/>
<dbReference type="Pfam" id="PF19921">
    <property type="entry name" value="bpX5"/>
    <property type="match status" value="1"/>
</dbReference>
<evidence type="ECO:0000313" key="3">
    <source>
        <dbReference type="Proteomes" id="UP000182272"/>
    </source>
</evidence>
<dbReference type="EMBL" id="LT629972">
    <property type="protein sequence ID" value="SEI21379.1"/>
    <property type="molecule type" value="Genomic_DNA"/>
</dbReference>
<name>A0A1H6NWW2_9PSED</name>
<feature type="domain" description="MoxR-vWA-beta-propeller ternary system" evidence="1">
    <location>
        <begin position="8"/>
        <end position="141"/>
    </location>
</feature>
<reference evidence="2 3" key="1">
    <citation type="submission" date="2016-10" db="EMBL/GenBank/DDBJ databases">
        <authorList>
            <person name="de Groot N.N."/>
        </authorList>
    </citation>
    <scope>NUCLEOTIDE SEQUENCE [LARGE SCALE GENOMIC DNA]</scope>
    <source>
        <strain evidence="2 3">LMG 2158</strain>
    </source>
</reference>
<protein>
    <recommendedName>
        <fullName evidence="1">MoxR-vWA-beta-propeller ternary system domain-containing protein</fullName>
    </recommendedName>
</protein>
<dbReference type="RefSeq" id="WP_026007429.1">
    <property type="nucleotide sequence ID" value="NZ_CP087202.1"/>
</dbReference>
<organism evidence="2 3">
    <name type="scientific">Pseudomonas asplenii</name>
    <dbReference type="NCBI Taxonomy" id="53407"/>
    <lineage>
        <taxon>Bacteria</taxon>
        <taxon>Pseudomonadati</taxon>
        <taxon>Pseudomonadota</taxon>
        <taxon>Gammaproteobacteria</taxon>
        <taxon>Pseudomonadales</taxon>
        <taxon>Pseudomonadaceae</taxon>
        <taxon>Pseudomonas</taxon>
    </lineage>
</organism>
<dbReference type="AlphaFoldDB" id="A0A1H6NWW2"/>
<accession>A0A1H6NWW2</accession>